<evidence type="ECO:0000256" key="7">
    <source>
        <dbReference type="ARBA" id="ARBA00023237"/>
    </source>
</evidence>
<dbReference type="EMBL" id="BMPZ01000002">
    <property type="protein sequence ID" value="GGI75464.1"/>
    <property type="molecule type" value="Genomic_DNA"/>
</dbReference>
<evidence type="ECO:0000256" key="4">
    <source>
        <dbReference type="ARBA" id="ARBA00022692"/>
    </source>
</evidence>
<keyword evidence="2 8" id="KW-0813">Transport</keyword>
<dbReference type="Gene3D" id="2.40.170.20">
    <property type="entry name" value="TonB-dependent receptor, beta-barrel domain"/>
    <property type="match status" value="1"/>
</dbReference>
<comment type="caution">
    <text evidence="13">The sequence shown here is derived from an EMBL/GenBank/DDBJ whole genome shotgun (WGS) entry which is preliminary data.</text>
</comment>
<keyword evidence="6 8" id="KW-0472">Membrane</keyword>
<feature type="chain" id="PRO_5037273518" evidence="10">
    <location>
        <begin position="32"/>
        <end position="879"/>
    </location>
</feature>
<keyword evidence="3 8" id="KW-1134">Transmembrane beta strand</keyword>
<dbReference type="InterPro" id="IPR000531">
    <property type="entry name" value="Beta-barrel_TonB"/>
</dbReference>
<keyword evidence="10" id="KW-0732">Signal</keyword>
<evidence type="ECO:0000259" key="11">
    <source>
        <dbReference type="Pfam" id="PF00593"/>
    </source>
</evidence>
<evidence type="ECO:0000313" key="14">
    <source>
        <dbReference type="Proteomes" id="UP000613743"/>
    </source>
</evidence>
<evidence type="ECO:0000256" key="2">
    <source>
        <dbReference type="ARBA" id="ARBA00022448"/>
    </source>
</evidence>
<dbReference type="CDD" id="cd01347">
    <property type="entry name" value="ligand_gated_channel"/>
    <property type="match status" value="1"/>
</dbReference>
<dbReference type="InterPro" id="IPR039426">
    <property type="entry name" value="TonB-dep_rcpt-like"/>
</dbReference>
<gene>
    <name evidence="13" type="ORF">GCM10009332_11090</name>
</gene>
<reference evidence="13" key="2">
    <citation type="submission" date="2020-09" db="EMBL/GenBank/DDBJ databases">
        <authorList>
            <person name="Sun Q."/>
            <person name="Ohkuma M."/>
        </authorList>
    </citation>
    <scope>NUCLEOTIDE SEQUENCE</scope>
    <source>
        <strain evidence="13">JCM 30804</strain>
    </source>
</reference>
<dbReference type="PROSITE" id="PS52016">
    <property type="entry name" value="TONB_DEPENDENT_REC_3"/>
    <property type="match status" value="1"/>
</dbReference>
<reference evidence="13" key="1">
    <citation type="journal article" date="2014" name="Int. J. Syst. Evol. Microbiol.">
        <title>Complete genome sequence of Corynebacterium casei LMG S-19264T (=DSM 44701T), isolated from a smear-ripened cheese.</title>
        <authorList>
            <consortium name="US DOE Joint Genome Institute (JGI-PGF)"/>
            <person name="Walter F."/>
            <person name="Albersmeier A."/>
            <person name="Kalinowski J."/>
            <person name="Ruckert C."/>
        </authorList>
    </citation>
    <scope>NUCLEOTIDE SEQUENCE</scope>
    <source>
        <strain evidence="13">JCM 30804</strain>
    </source>
</reference>
<accession>A0A917JMF9</accession>
<keyword evidence="4 8" id="KW-0812">Transmembrane</keyword>
<feature type="domain" description="TonB-dependent receptor plug" evidence="12">
    <location>
        <begin position="55"/>
        <end position="166"/>
    </location>
</feature>
<comment type="similarity">
    <text evidence="8 9">Belongs to the TonB-dependent receptor family.</text>
</comment>
<evidence type="ECO:0000313" key="13">
    <source>
        <dbReference type="EMBL" id="GGI75464.1"/>
    </source>
</evidence>
<dbReference type="SUPFAM" id="SSF56935">
    <property type="entry name" value="Porins"/>
    <property type="match status" value="1"/>
</dbReference>
<dbReference type="PANTHER" id="PTHR47234">
    <property type="match status" value="1"/>
</dbReference>
<sequence>MHKNSFLANSVRFALIGGAAATAFTMPAVYAAEEGDKVERIEVTGSRIKRSDLEGASPVATISTEDMKVEGNFTVADALRNSNLNSFGSFSERSGSSAQSQATINLRGAGSERTLVLIDGKRFPGSPTLGGASANLNAIPMAAVERIEILTDGASSVYGSDAIAGVVNIIMKKDYQGLEFNVGGGNRERDGGLTSKEFSVTAGYQMDKGNITFAFDHQDRKGISDGDRDFTKAKMTDFNGDGIIQAYTETDGWSIYGATVAAPDFSTAAASPLCEDLIAEYGSNTFARVRADDDWSAGSEYCMFAYANVSYNKASVDRNTVYVDANYEVADDVEWFGRVMFTQNESFGRYAPPAAPWRGMGADNVHNEFGEETTGYFRWVGIGNRDGFVTDYNQDYLTGLKGTISSWNDAEWEVYYHYNKADNKSVGKYYLSYTGLAYNQANDIDLGSEEGIANMKATTLTEDSSEFHQYFAGLGFEAGEINDTAIGHYVGMEYFEQDYASVYDAASEAGNVGGSAGNSAGGSREVTAFFYETILPVHDDVELNLAVRYDDYSDFGDELSPKASVRWQAMDNVVVRASYSEAFRAPSLDQLYAAETFSAETGTDKPFCESNGIDLADCESRQIDTYITANDELGPETSEYINFGVAWDIVDDISVKVDYFNLTVDNVITQLSNTKVIDGIDSGSIATSDTFYVNRAPNGANGELGRALSVGTGYRNDASFEIEGIDLALNGNFETEVGEFGVAWSNSFVLSYKQDIAETDSAGNSILTDTAGWAGQPEWKSNLTTSYTNGDHRFSWNINYTDSTAEERDTDFNPTGKLDSWTIHNISYTYDSGDYGVILLGVNNLTDEDPVLTSSGQFNDADLYNNYGREYRASYTIKF</sequence>
<evidence type="ECO:0000256" key="3">
    <source>
        <dbReference type="ARBA" id="ARBA00022452"/>
    </source>
</evidence>
<evidence type="ECO:0000256" key="5">
    <source>
        <dbReference type="ARBA" id="ARBA00023077"/>
    </source>
</evidence>
<evidence type="ECO:0000256" key="10">
    <source>
        <dbReference type="SAM" id="SignalP"/>
    </source>
</evidence>
<dbReference type="PANTHER" id="PTHR47234:SF2">
    <property type="entry name" value="TONB-DEPENDENT RECEPTOR"/>
    <property type="match status" value="1"/>
</dbReference>
<dbReference type="RefSeq" id="WP_188918701.1">
    <property type="nucleotide sequence ID" value="NZ_BMPZ01000002.1"/>
</dbReference>
<dbReference type="Proteomes" id="UP000613743">
    <property type="component" value="Unassembled WGS sequence"/>
</dbReference>
<dbReference type="GO" id="GO:0009279">
    <property type="term" value="C:cell outer membrane"/>
    <property type="evidence" value="ECO:0007669"/>
    <property type="project" value="UniProtKB-SubCell"/>
</dbReference>
<dbReference type="InterPro" id="IPR037066">
    <property type="entry name" value="Plug_dom_sf"/>
</dbReference>
<organism evidence="13 14">
    <name type="scientific">Shewanella gelidii</name>
    <dbReference type="NCBI Taxonomy" id="1642821"/>
    <lineage>
        <taxon>Bacteria</taxon>
        <taxon>Pseudomonadati</taxon>
        <taxon>Pseudomonadota</taxon>
        <taxon>Gammaproteobacteria</taxon>
        <taxon>Alteromonadales</taxon>
        <taxon>Shewanellaceae</taxon>
        <taxon>Shewanella</taxon>
    </lineage>
</organism>
<dbReference type="AlphaFoldDB" id="A0A917JMF9"/>
<feature type="signal peptide" evidence="10">
    <location>
        <begin position="1"/>
        <end position="31"/>
    </location>
</feature>
<evidence type="ECO:0000256" key="1">
    <source>
        <dbReference type="ARBA" id="ARBA00004571"/>
    </source>
</evidence>
<feature type="domain" description="TonB-dependent receptor-like beta-barrel" evidence="11">
    <location>
        <begin position="368"/>
        <end position="845"/>
    </location>
</feature>
<comment type="subcellular location">
    <subcellularLocation>
        <location evidence="1 8">Cell outer membrane</location>
        <topology evidence="1 8">Multi-pass membrane protein</topology>
    </subcellularLocation>
</comment>
<protein>
    <submittedName>
        <fullName evidence="13">TonB-dependent receptor</fullName>
    </submittedName>
</protein>
<name>A0A917JMF9_9GAMM</name>
<evidence type="ECO:0000256" key="8">
    <source>
        <dbReference type="PROSITE-ProRule" id="PRU01360"/>
    </source>
</evidence>
<dbReference type="Pfam" id="PF07715">
    <property type="entry name" value="Plug"/>
    <property type="match status" value="1"/>
</dbReference>
<keyword evidence="7 8" id="KW-0998">Cell outer membrane</keyword>
<dbReference type="Gene3D" id="2.170.130.10">
    <property type="entry name" value="TonB-dependent receptor, plug domain"/>
    <property type="match status" value="1"/>
</dbReference>
<evidence type="ECO:0000259" key="12">
    <source>
        <dbReference type="Pfam" id="PF07715"/>
    </source>
</evidence>
<keyword evidence="13" id="KW-0675">Receptor</keyword>
<dbReference type="InterPro" id="IPR012910">
    <property type="entry name" value="Plug_dom"/>
</dbReference>
<evidence type="ECO:0000256" key="6">
    <source>
        <dbReference type="ARBA" id="ARBA00023136"/>
    </source>
</evidence>
<dbReference type="Pfam" id="PF00593">
    <property type="entry name" value="TonB_dep_Rec_b-barrel"/>
    <property type="match status" value="1"/>
</dbReference>
<keyword evidence="5 9" id="KW-0798">TonB box</keyword>
<proteinExistence type="inferred from homology"/>
<keyword evidence="14" id="KW-1185">Reference proteome</keyword>
<dbReference type="InterPro" id="IPR036942">
    <property type="entry name" value="Beta-barrel_TonB_sf"/>
</dbReference>
<evidence type="ECO:0000256" key="9">
    <source>
        <dbReference type="RuleBase" id="RU003357"/>
    </source>
</evidence>